<feature type="region of interest" description="Disordered" evidence="8">
    <location>
        <begin position="1650"/>
        <end position="1708"/>
    </location>
</feature>
<dbReference type="GO" id="GO:0005085">
    <property type="term" value="F:guanyl-nucleotide exchange factor activity"/>
    <property type="evidence" value="ECO:0007669"/>
    <property type="project" value="UniProtKB-KW"/>
</dbReference>
<dbReference type="GO" id="GO:0004435">
    <property type="term" value="F:phosphatidylinositol-4,5-bisphosphate phospholipase C activity"/>
    <property type="evidence" value="ECO:0007669"/>
    <property type="project" value="UniProtKB-EC"/>
</dbReference>
<evidence type="ECO:0000259" key="10">
    <source>
        <dbReference type="PROSITE" id="PS50008"/>
    </source>
</evidence>
<evidence type="ECO:0000256" key="7">
    <source>
        <dbReference type="RuleBase" id="RU361133"/>
    </source>
</evidence>
<feature type="region of interest" description="Disordered" evidence="8">
    <location>
        <begin position="1074"/>
        <end position="1118"/>
    </location>
</feature>
<dbReference type="PROSITE" id="PS50007">
    <property type="entry name" value="PIPLC_X_DOMAIN"/>
    <property type="match status" value="1"/>
</dbReference>
<evidence type="ECO:0000256" key="3">
    <source>
        <dbReference type="ARBA" id="ARBA00022963"/>
    </source>
</evidence>
<keyword evidence="5" id="KW-0807">Transducer</keyword>
<dbReference type="PRINTS" id="PR00390">
    <property type="entry name" value="PHPHLIPASEC"/>
</dbReference>
<reference evidence="13 14" key="1">
    <citation type="submission" date="2023-01" db="EMBL/GenBank/DDBJ databases">
        <authorList>
            <person name="Whitehead M."/>
        </authorList>
    </citation>
    <scope>NUCLEOTIDE SEQUENCE [LARGE SCALE GENOMIC DNA]</scope>
</reference>
<dbReference type="GO" id="GO:0051209">
    <property type="term" value="P:release of sequestered calcium ion into cytosol"/>
    <property type="evidence" value="ECO:0007669"/>
    <property type="project" value="TreeGrafter"/>
</dbReference>
<feature type="domain" description="Ras-associating" evidence="12">
    <location>
        <begin position="1788"/>
        <end position="1864"/>
    </location>
</feature>
<dbReference type="InterPro" id="IPR011992">
    <property type="entry name" value="EF-hand-dom_pair"/>
</dbReference>
<dbReference type="InterPro" id="IPR017946">
    <property type="entry name" value="PLC-like_Pdiesterase_TIM-brl"/>
</dbReference>
<dbReference type="PROSITE" id="PS50008">
    <property type="entry name" value="PIPLC_Y_DOMAIN"/>
    <property type="match status" value="1"/>
</dbReference>
<dbReference type="InterPro" id="IPR035892">
    <property type="entry name" value="C2_domain_sf"/>
</dbReference>
<dbReference type="InterPro" id="IPR001711">
    <property type="entry name" value="PLipase_C_Pinositol-sp_Y"/>
</dbReference>
<feature type="compositionally biased region" description="Low complexity" evidence="8">
    <location>
        <begin position="1148"/>
        <end position="1164"/>
    </location>
</feature>
<feature type="compositionally biased region" description="Low complexity" evidence="8">
    <location>
        <begin position="1180"/>
        <end position="1189"/>
    </location>
</feature>
<dbReference type="EC" id="3.1.4.11" evidence="1 7"/>
<evidence type="ECO:0000256" key="4">
    <source>
        <dbReference type="ARBA" id="ARBA00023098"/>
    </source>
</evidence>
<dbReference type="FunFam" id="3.20.20.190:FF:000039">
    <property type="entry name" value="Phosphoinositide phospholipase C"/>
    <property type="match status" value="1"/>
</dbReference>
<dbReference type="SUPFAM" id="SSF48366">
    <property type="entry name" value="Ras GEF"/>
    <property type="match status" value="1"/>
</dbReference>
<dbReference type="InterPro" id="IPR000159">
    <property type="entry name" value="RA_dom"/>
</dbReference>
<dbReference type="Pfam" id="PF00387">
    <property type="entry name" value="PI-PLC-Y"/>
    <property type="match status" value="1"/>
</dbReference>
<organism evidence="13 14">
    <name type="scientific">Macrosiphum euphorbiae</name>
    <name type="common">potato aphid</name>
    <dbReference type="NCBI Taxonomy" id="13131"/>
    <lineage>
        <taxon>Eukaryota</taxon>
        <taxon>Metazoa</taxon>
        <taxon>Ecdysozoa</taxon>
        <taxon>Arthropoda</taxon>
        <taxon>Hexapoda</taxon>
        <taxon>Insecta</taxon>
        <taxon>Pterygota</taxon>
        <taxon>Neoptera</taxon>
        <taxon>Paraneoptera</taxon>
        <taxon>Hemiptera</taxon>
        <taxon>Sternorrhyncha</taxon>
        <taxon>Aphidomorpha</taxon>
        <taxon>Aphidoidea</taxon>
        <taxon>Aphididae</taxon>
        <taxon>Macrosiphini</taxon>
        <taxon>Macrosiphum</taxon>
    </lineage>
</organism>
<evidence type="ECO:0000313" key="14">
    <source>
        <dbReference type="Proteomes" id="UP001160148"/>
    </source>
</evidence>
<dbReference type="InterPro" id="IPR029071">
    <property type="entry name" value="Ubiquitin-like_domsf"/>
</dbReference>
<dbReference type="Proteomes" id="UP001160148">
    <property type="component" value="Unassembled WGS sequence"/>
</dbReference>
<dbReference type="Gene3D" id="2.60.40.150">
    <property type="entry name" value="C2 domain"/>
    <property type="match status" value="1"/>
</dbReference>
<dbReference type="Pfam" id="PF00788">
    <property type="entry name" value="RA"/>
    <property type="match status" value="1"/>
</dbReference>
<evidence type="ECO:0000256" key="5">
    <source>
        <dbReference type="ARBA" id="ARBA00023224"/>
    </source>
</evidence>
<evidence type="ECO:0000256" key="2">
    <source>
        <dbReference type="ARBA" id="ARBA00022801"/>
    </source>
</evidence>
<evidence type="ECO:0000313" key="13">
    <source>
        <dbReference type="EMBL" id="CAI6359945.1"/>
    </source>
</evidence>
<feature type="compositionally biased region" description="Basic and acidic residues" evidence="8">
    <location>
        <begin position="693"/>
        <end position="702"/>
    </location>
</feature>
<feature type="compositionally biased region" description="Gly residues" evidence="8">
    <location>
        <begin position="1945"/>
        <end position="1955"/>
    </location>
</feature>
<feature type="domain" description="PI-PLC Y-box" evidence="10">
    <location>
        <begin position="1251"/>
        <end position="1412"/>
    </location>
</feature>
<dbReference type="SUPFAM" id="SSF47473">
    <property type="entry name" value="EF-hand"/>
    <property type="match status" value="1"/>
</dbReference>
<feature type="region of interest" description="Disordered" evidence="8">
    <location>
        <begin position="1555"/>
        <end position="1586"/>
    </location>
</feature>
<feature type="compositionally biased region" description="Polar residues" evidence="8">
    <location>
        <begin position="727"/>
        <end position="738"/>
    </location>
</feature>
<dbReference type="CDD" id="cd00275">
    <property type="entry name" value="C2_PLC_like"/>
    <property type="match status" value="1"/>
</dbReference>
<feature type="region of interest" description="Disordered" evidence="8">
    <location>
        <begin position="681"/>
        <end position="738"/>
    </location>
</feature>
<keyword evidence="6" id="KW-0344">Guanine-nucleotide releasing factor</keyword>
<keyword evidence="4 7" id="KW-0443">Lipid metabolism</keyword>
<dbReference type="GO" id="GO:0007186">
    <property type="term" value="P:G protein-coupled receptor signaling pathway"/>
    <property type="evidence" value="ECO:0007669"/>
    <property type="project" value="TreeGrafter"/>
</dbReference>
<dbReference type="InterPro" id="IPR036964">
    <property type="entry name" value="RASGEF_cat_dom_sf"/>
</dbReference>
<keyword evidence="2 7" id="KW-0378">Hydrolase</keyword>
<comment type="catalytic activity">
    <reaction evidence="7">
        <text>a 1,2-diacyl-sn-glycero-3-phospho-(1D-myo-inositol-4,5-bisphosphate) + H2O = 1D-myo-inositol 1,4,5-trisphosphate + a 1,2-diacyl-sn-glycerol + H(+)</text>
        <dbReference type="Rhea" id="RHEA:33179"/>
        <dbReference type="ChEBI" id="CHEBI:15377"/>
        <dbReference type="ChEBI" id="CHEBI:15378"/>
        <dbReference type="ChEBI" id="CHEBI:17815"/>
        <dbReference type="ChEBI" id="CHEBI:58456"/>
        <dbReference type="ChEBI" id="CHEBI:203600"/>
        <dbReference type="EC" id="3.1.4.11"/>
    </reaction>
</comment>
<proteinExistence type="predicted"/>
<evidence type="ECO:0000259" key="11">
    <source>
        <dbReference type="PROSITE" id="PS50009"/>
    </source>
</evidence>
<dbReference type="Gene3D" id="1.10.840.10">
    <property type="entry name" value="Ras guanine-nucleotide exchange factors catalytic domain"/>
    <property type="match status" value="1"/>
</dbReference>
<dbReference type="Gene3D" id="3.10.20.90">
    <property type="entry name" value="Phosphatidylinositol 3-kinase Catalytic Subunit, Chain A, domain 1"/>
    <property type="match status" value="2"/>
</dbReference>
<dbReference type="GO" id="GO:0007265">
    <property type="term" value="P:Ras protein signal transduction"/>
    <property type="evidence" value="ECO:0007669"/>
    <property type="project" value="TreeGrafter"/>
</dbReference>
<dbReference type="Pfam" id="PF00388">
    <property type="entry name" value="PI-PLC-X"/>
    <property type="match status" value="1"/>
</dbReference>
<feature type="compositionally biased region" description="Polar residues" evidence="8">
    <location>
        <begin position="1650"/>
        <end position="1669"/>
    </location>
</feature>
<feature type="domain" description="Ras-GEF" evidence="11">
    <location>
        <begin position="124"/>
        <end position="382"/>
    </location>
</feature>
<feature type="compositionally biased region" description="Basic and acidic residues" evidence="8">
    <location>
        <begin position="1230"/>
        <end position="1240"/>
    </location>
</feature>
<feature type="compositionally biased region" description="Acidic residues" evidence="8">
    <location>
        <begin position="1190"/>
        <end position="1208"/>
    </location>
</feature>
<dbReference type="PROSITE" id="PS50004">
    <property type="entry name" value="C2"/>
    <property type="match status" value="1"/>
</dbReference>
<dbReference type="SMART" id="SM00239">
    <property type="entry name" value="C2"/>
    <property type="match status" value="1"/>
</dbReference>
<comment type="caution">
    <text evidence="13">The sequence shown here is derived from an EMBL/GenBank/DDBJ whole genome shotgun (WGS) entry which is preliminary data.</text>
</comment>
<dbReference type="GO" id="GO:0048015">
    <property type="term" value="P:phosphatidylinositol-mediated signaling"/>
    <property type="evidence" value="ECO:0007669"/>
    <property type="project" value="TreeGrafter"/>
</dbReference>
<feature type="compositionally biased region" description="Acidic residues" evidence="8">
    <location>
        <begin position="1958"/>
        <end position="1970"/>
    </location>
</feature>
<dbReference type="PANTHER" id="PTHR10336">
    <property type="entry name" value="PHOSPHOINOSITIDE-SPECIFIC PHOSPHOLIPASE C FAMILY PROTEIN"/>
    <property type="match status" value="1"/>
</dbReference>
<dbReference type="EMBL" id="CARXXK010000002">
    <property type="protein sequence ID" value="CAI6359945.1"/>
    <property type="molecule type" value="Genomic_DNA"/>
</dbReference>
<dbReference type="GO" id="GO:0046488">
    <property type="term" value="P:phosphatidylinositol metabolic process"/>
    <property type="evidence" value="ECO:0007669"/>
    <property type="project" value="TreeGrafter"/>
</dbReference>
<dbReference type="Gene3D" id="3.20.20.190">
    <property type="entry name" value="Phosphatidylinositol (PI) phosphodiesterase"/>
    <property type="match status" value="2"/>
</dbReference>
<dbReference type="Pfam" id="PF00617">
    <property type="entry name" value="RasGEF"/>
    <property type="match status" value="1"/>
</dbReference>
<keyword evidence="14" id="KW-1185">Reference proteome</keyword>
<dbReference type="SMART" id="SM00147">
    <property type="entry name" value="RasGEF"/>
    <property type="match status" value="1"/>
</dbReference>
<protein>
    <recommendedName>
        <fullName evidence="1 7">Phosphoinositide phospholipase C</fullName>
        <ecNumber evidence="1 7">3.1.4.11</ecNumber>
    </recommendedName>
</protein>
<dbReference type="SUPFAM" id="SSF51695">
    <property type="entry name" value="PLC-like phosphodiesterases"/>
    <property type="match status" value="1"/>
</dbReference>
<dbReference type="SUPFAM" id="SSF49562">
    <property type="entry name" value="C2 domain (Calcium/lipid-binding domain, CaLB)"/>
    <property type="match status" value="1"/>
</dbReference>
<keyword evidence="3 7" id="KW-0442">Lipid degradation</keyword>
<dbReference type="InterPro" id="IPR000909">
    <property type="entry name" value="PLipase_C_PInositol-sp_X_dom"/>
</dbReference>
<feature type="region of interest" description="Disordered" evidence="8">
    <location>
        <begin position="1942"/>
        <end position="1972"/>
    </location>
</feature>
<dbReference type="PROSITE" id="PS50009">
    <property type="entry name" value="RASGEF_CAT"/>
    <property type="match status" value="1"/>
</dbReference>
<dbReference type="InterPro" id="IPR001192">
    <property type="entry name" value="PI-PLC_fam"/>
</dbReference>
<dbReference type="SMART" id="SM00314">
    <property type="entry name" value="RA"/>
    <property type="match status" value="2"/>
</dbReference>
<gene>
    <name evidence="13" type="ORF">MEUPH1_LOCUS15302</name>
</gene>
<dbReference type="InterPro" id="IPR000008">
    <property type="entry name" value="C2_dom"/>
</dbReference>
<dbReference type="InterPro" id="IPR023578">
    <property type="entry name" value="Ras_GEF_dom_sf"/>
</dbReference>
<evidence type="ECO:0000256" key="8">
    <source>
        <dbReference type="SAM" id="MobiDB-lite"/>
    </source>
</evidence>
<feature type="compositionally biased region" description="Basic and acidic residues" evidence="8">
    <location>
        <begin position="1558"/>
        <end position="1568"/>
    </location>
</feature>
<feature type="region of interest" description="Disordered" evidence="8">
    <location>
        <begin position="1131"/>
        <end position="1244"/>
    </location>
</feature>
<dbReference type="InterPro" id="IPR015359">
    <property type="entry name" value="PLC_EF-hand-like"/>
</dbReference>
<name>A0AAV0WV71_9HEMI</name>
<feature type="compositionally biased region" description="Polar residues" evidence="8">
    <location>
        <begin position="681"/>
        <end position="691"/>
    </location>
</feature>
<dbReference type="SMART" id="SM00148">
    <property type="entry name" value="PLCXc"/>
    <property type="match status" value="1"/>
</dbReference>
<sequence>MQAARLLGLSFDKIILLDNKTKIVSKSQNTQDLLQWQTVFRRNRNKVLLEFRNSKWTLATPTERSLRDIGFVLLKILQEIDNNFLEQHSVIAPLNPSKPLEFREINLDDTFASELDSLRRILHFPEEVAILLSDRENDLFYDVPPIDFLQQVSLDQDGANACNTSVKKLIDRFNAVSSWTTHLIITRPTHEDRKAILSCLLRVAKECWNIGNFNGAMEIIAGLKSEKIRPFMQTVLEKEKVPLFYYLTDALLSTSQYDSVLQKALAMPDCPVVPFFGSFMREIRKIMKETPSSIVLSDQDGKALSETFAKHEYLEGYTTTLGLDGVVNMEKIYQVQSVLEELSDYHRHYFERKTYEAKLHLLKNGELQDNSEEESPQKYDPVQSLAYDHGVSLIPLAISPNSKDFTIGHHELQIMHHGTTVVHWAAEMASNRSARIFIRLERNCSTLTWEKTSWSALKRSSGTPDYSLKTDPEDSLPNALINRSSVNCPSMMGLQQGYLELSTVRDIFIGGAVGRDRVKTDGAAILRKYSLNNYSISECCLGLVYGTNTSENRIFYILAPPRLLSIWHHGLKTVVQKLRNVIQTVDKRSIWLKNNYVHQYIISSGRGPMTADAIRLFGGRDWSTTGNSANNTSPETSIAKRAASMRFRKKKSVASVSNDGLLKPYDVNDLFNKSRIDLASSGCNSPTLNSQTEDDKKRDSVDKNIVSEPSTSADKSTPPKIIEPTPSDMNNSPMTPNNSQLDFEDFCALFDSFSLRMRKDLRDIFDQVRGTNHLDKNKKSEDTLVQNNATLSIPRTISEQTQSSNSINRNIGHNFVRPIDATTQKKRIFDAIAASSIISNCTGVETSQSAATWSVNDLINFLEIKQMVTCTEDEARMLIQNHEPNPEISARNCLSFEGFAKFMMLRNQSVFSEPDFAIEKSDMNFPLSCYYIASSHNTYLTGHQLKGDSSIDLYSRVLMAGCRCVELDCWDGDDGNPLIYHGHTFTSKIPFLGAVDSINRFAFVSSPYPVILSIENHCSLAQQARMAEIFESVFGDKLVKGFMFDTDYEPQLPSPSQLKYKILIKNKKIAPLESESNRLKNNNSSTKSSQVVSSLASNHSNAGPSVSSNNSNVGSSMTIKNPIAESSLDINQSNTESSGTSNQTNILPPVANNNNNAGPSVVSSHPNVGPHRSSSASAGTTTIEDVATTIEEEEEYEEDDEEYEDSDELDFKKDRTDKYGRGRNRFGSKSNDKCAEDDKSKKHNSQIAKELSDIVIYTQAIKFRGLNTRSPSSSVKNKRKCNGSLCGHNSTVGSTSSAGATSTEHYHSRGSTTINAHHPCYKCSSLSENSAKKLTKKRPKDLIAHSETQLVRVYPASMRIDSSNFNPLNFWSYGVQMAALNYQSEEATASHVNAAMFEQNGHSGYVLKPRVMHDPSHKSYRQFNPTEKDFDGLNPICFCISIVSGQFLSPNGGTRANVYVEIEIIGIPSDSIKRKSKTIFCNSMNPVWDETFTYNVMFKELAFIRFLIVDASTNHPLAQRVVPLTSMLYGFRHIDMHNMRNRPLPLTSLFVCTSSTEEAPRSTDDEKTSSTTAPAADNGSMKNNGPSTHRKKFYVMVYGVFSENSYIMFKVTQDSTVTDVIRLALDKRNEGDEEMKTYVLMEEVGLSWEVSNNGPGNNSDDMGNNTNLVTDDGTDDSSSNNNNKKNKKKKKIKKKKQKKTKHRRIGWKNGDAPMMTRVLDYNEKPLEAQSRWQGNGYFVLKKIGDDPSSRAWLISLQSRKSRNGQSGSSWDEIHTFLVCIYNVSIERPYVILKVPIGSTVQDILAQILVKARRMENPILFILVEEQMWGRTDIRYRVLDDDEVVYNTQNQWSRVGRFVLEDRCGKDLGGGLVVKTLRTFLRVIRIQKGMAAVGRGWRACGLPTLPGHCLQRPENSREYVIREAARAHRKMIAKHEKMWRANLEKGGSGDGGGGLERGCDDDGSGGEDAEESTFTGFLKSPAQLFGFLGS</sequence>
<dbReference type="PROSITE" id="PS50200">
    <property type="entry name" value="RA"/>
    <property type="match status" value="2"/>
</dbReference>
<dbReference type="PANTHER" id="PTHR10336:SF6">
    <property type="entry name" value="1-PHOSPHATIDYLINOSITOL 4,5-BISPHOSPHATE PHOSPHODIESTERASE EPSILON-1"/>
    <property type="match status" value="1"/>
</dbReference>
<accession>A0AAV0WV71</accession>
<dbReference type="Pfam" id="PF09279">
    <property type="entry name" value="EF-hand_like"/>
    <property type="match status" value="1"/>
</dbReference>
<dbReference type="SUPFAM" id="SSF54236">
    <property type="entry name" value="Ubiquitin-like"/>
    <property type="match status" value="3"/>
</dbReference>
<dbReference type="SMART" id="SM00149">
    <property type="entry name" value="PLCYc"/>
    <property type="match status" value="1"/>
</dbReference>
<evidence type="ECO:0000259" key="12">
    <source>
        <dbReference type="PROSITE" id="PS50200"/>
    </source>
</evidence>
<dbReference type="Gene3D" id="1.10.238.10">
    <property type="entry name" value="EF-hand"/>
    <property type="match status" value="1"/>
</dbReference>
<feature type="compositionally biased region" description="Low complexity" evidence="8">
    <location>
        <begin position="1079"/>
        <end position="1116"/>
    </location>
</feature>
<evidence type="ECO:0000256" key="6">
    <source>
        <dbReference type="PROSITE-ProRule" id="PRU00168"/>
    </source>
</evidence>
<feature type="compositionally biased region" description="Polar residues" evidence="8">
    <location>
        <begin position="1131"/>
        <end position="1146"/>
    </location>
</feature>
<feature type="domain" description="C2" evidence="9">
    <location>
        <begin position="1415"/>
        <end position="1546"/>
    </location>
</feature>
<evidence type="ECO:0000259" key="9">
    <source>
        <dbReference type="PROSITE" id="PS50004"/>
    </source>
</evidence>
<dbReference type="InterPro" id="IPR001895">
    <property type="entry name" value="RASGEF_cat_dom"/>
</dbReference>
<feature type="domain" description="Ras-associating" evidence="12">
    <location>
        <begin position="1591"/>
        <end position="1745"/>
    </location>
</feature>
<evidence type="ECO:0000256" key="1">
    <source>
        <dbReference type="ARBA" id="ARBA00012368"/>
    </source>
</evidence>
<feature type="compositionally biased region" description="Basic and acidic residues" evidence="8">
    <location>
        <begin position="1209"/>
        <end position="1220"/>
    </location>
</feature>
<dbReference type="Pfam" id="PF00168">
    <property type="entry name" value="C2"/>
    <property type="match status" value="1"/>
</dbReference>
<dbReference type="GO" id="GO:0016042">
    <property type="term" value="P:lipid catabolic process"/>
    <property type="evidence" value="ECO:0007669"/>
    <property type="project" value="UniProtKB-KW"/>
</dbReference>
<feature type="compositionally biased region" description="Basic residues" evidence="8">
    <location>
        <begin position="1684"/>
        <end position="1706"/>
    </location>
</feature>